<proteinExistence type="predicted"/>
<accession>A0AAV3U3D1</accession>
<organism evidence="1 2">
    <name type="scientific">Halioxenophilus aromaticivorans</name>
    <dbReference type="NCBI Taxonomy" id="1306992"/>
    <lineage>
        <taxon>Bacteria</taxon>
        <taxon>Pseudomonadati</taxon>
        <taxon>Pseudomonadota</taxon>
        <taxon>Gammaproteobacteria</taxon>
        <taxon>Alteromonadales</taxon>
        <taxon>Alteromonadaceae</taxon>
        <taxon>Halioxenophilus</taxon>
    </lineage>
</organism>
<sequence length="66" mass="7329">MDLLKRWSGLTGRFSPYICSDDLEFIEFVLLPAMGLGNRWITKSVVVASTVEPLSIAALCVEQLKV</sequence>
<gene>
    <name evidence="1" type="ORF">GCM10025791_23630</name>
</gene>
<reference evidence="2" key="1">
    <citation type="journal article" date="2019" name="Int. J. Syst. Evol. Microbiol.">
        <title>The Global Catalogue of Microorganisms (GCM) 10K type strain sequencing project: providing services to taxonomists for standard genome sequencing and annotation.</title>
        <authorList>
            <consortium name="The Broad Institute Genomics Platform"/>
            <consortium name="The Broad Institute Genome Sequencing Center for Infectious Disease"/>
            <person name="Wu L."/>
            <person name="Ma J."/>
        </authorList>
    </citation>
    <scope>NUCLEOTIDE SEQUENCE [LARGE SCALE GENOMIC DNA]</scope>
    <source>
        <strain evidence="2">JCM 19134</strain>
    </source>
</reference>
<keyword evidence="2" id="KW-1185">Reference proteome</keyword>
<comment type="caution">
    <text evidence="1">The sequence shown here is derived from an EMBL/GenBank/DDBJ whole genome shotgun (WGS) entry which is preliminary data.</text>
</comment>
<dbReference type="Proteomes" id="UP001409585">
    <property type="component" value="Unassembled WGS sequence"/>
</dbReference>
<dbReference type="EMBL" id="BAABLX010000022">
    <property type="protein sequence ID" value="GAA4944054.1"/>
    <property type="molecule type" value="Genomic_DNA"/>
</dbReference>
<protein>
    <submittedName>
        <fullName evidence="1">Uncharacterized protein</fullName>
    </submittedName>
</protein>
<evidence type="ECO:0000313" key="2">
    <source>
        <dbReference type="Proteomes" id="UP001409585"/>
    </source>
</evidence>
<dbReference type="AlphaFoldDB" id="A0AAV3U3D1"/>
<evidence type="ECO:0000313" key="1">
    <source>
        <dbReference type="EMBL" id="GAA4944054.1"/>
    </source>
</evidence>
<name>A0AAV3U3D1_9ALTE</name>